<evidence type="ECO:0000256" key="6">
    <source>
        <dbReference type="ARBA" id="ARBA00022723"/>
    </source>
</evidence>
<reference evidence="14" key="1">
    <citation type="submission" date="2015-09" db="EMBL/GenBank/DDBJ databases">
        <title>Complete sequence of Algoriphagus sp. M8-2.</title>
        <authorList>
            <person name="Shintani M."/>
        </authorList>
    </citation>
    <scope>NUCLEOTIDE SEQUENCE [LARGE SCALE GENOMIC DNA]</scope>
    <source>
        <strain evidence="14">M8-2</strain>
    </source>
</reference>
<comment type="subunit">
    <text evidence="10">Homodimer.</text>
</comment>
<comment type="catalytic activity">
    <reaction evidence="9">
        <text>3 reduced [flavodoxin] + 2 L-arginine + 4 O2 = 3 oxidized [flavodoxin] + 2 L-citrulline + 2 nitric oxide + 4 H2O + 5 H(+)</text>
        <dbReference type="Rhea" id="RHEA:52324"/>
        <dbReference type="Rhea" id="RHEA-COMP:10622"/>
        <dbReference type="Rhea" id="RHEA-COMP:10623"/>
        <dbReference type="ChEBI" id="CHEBI:15377"/>
        <dbReference type="ChEBI" id="CHEBI:15378"/>
        <dbReference type="ChEBI" id="CHEBI:15379"/>
        <dbReference type="ChEBI" id="CHEBI:16480"/>
        <dbReference type="ChEBI" id="CHEBI:32682"/>
        <dbReference type="ChEBI" id="CHEBI:57618"/>
        <dbReference type="ChEBI" id="CHEBI:57743"/>
        <dbReference type="ChEBI" id="CHEBI:58210"/>
        <dbReference type="EC" id="1.14.14.47"/>
    </reaction>
</comment>
<dbReference type="CDD" id="cd00575">
    <property type="entry name" value="NOS_oxygenase"/>
    <property type="match status" value="1"/>
</dbReference>
<dbReference type="PIRSF" id="PIRSF037219">
    <property type="entry name" value="NOS_oxygenase"/>
    <property type="match status" value="1"/>
</dbReference>
<dbReference type="InterPro" id="IPR004030">
    <property type="entry name" value="NOS_N"/>
</dbReference>
<dbReference type="PANTHER" id="PTHR43410:SF1">
    <property type="entry name" value="NITRIC OXIDE SYNTHASE"/>
    <property type="match status" value="1"/>
</dbReference>
<evidence type="ECO:0000256" key="10">
    <source>
        <dbReference type="PIRNR" id="PIRNR037219"/>
    </source>
</evidence>
<dbReference type="Pfam" id="PF02898">
    <property type="entry name" value="NO_synthase"/>
    <property type="match status" value="1"/>
</dbReference>
<feature type="binding site" description="axial binding residue" evidence="11">
    <location>
        <position position="66"/>
    </location>
    <ligand>
        <name>heme</name>
        <dbReference type="ChEBI" id="CHEBI:30413"/>
    </ligand>
    <ligandPart>
        <name>Fe</name>
        <dbReference type="ChEBI" id="CHEBI:18248"/>
    </ligandPart>
</feature>
<proteinExistence type="inferred from homology"/>
<evidence type="ECO:0000256" key="7">
    <source>
        <dbReference type="ARBA" id="ARBA00023002"/>
    </source>
</evidence>
<protein>
    <recommendedName>
        <fullName evidence="4 10">Nitric oxide synthase oxygenase</fullName>
        <ecNumber evidence="3 10">1.14.14.47</ecNumber>
    </recommendedName>
</protein>
<dbReference type="KEGG" id="alm:AO498_03375"/>
<keyword evidence="5 10" id="KW-0349">Heme</keyword>
<evidence type="ECO:0000256" key="4">
    <source>
        <dbReference type="ARBA" id="ARBA00018859"/>
    </source>
</evidence>
<dbReference type="AlphaFoldDB" id="A0A142EJX0"/>
<dbReference type="SUPFAM" id="SSF56512">
    <property type="entry name" value="Nitric oxide (NO) synthase oxygenase domain"/>
    <property type="match status" value="1"/>
</dbReference>
<dbReference type="GO" id="GO:0020037">
    <property type="term" value="F:heme binding"/>
    <property type="evidence" value="ECO:0007669"/>
    <property type="project" value="InterPro"/>
</dbReference>
<evidence type="ECO:0000256" key="11">
    <source>
        <dbReference type="PIRSR" id="PIRSR037219-1"/>
    </source>
</evidence>
<dbReference type="OrthoDB" id="9789468at2"/>
<sequence length="379" mass="43809">MSTGQEALFQKATQFITQYYKENNLQGLAERLEQVGSQIALRATYDLTEEELSFGAKLAWRNSNHCIGRLFWKSLKVRDRRTLHSAKDIFEDLLEHLEFGFNQGKIKSVISIYSSEGPSRFRIWNKQLIRYSGYLQEDDSIVGDPDSVEFTQICQNLGWSSKGTAFDVLPIVIQKNEETPEWFELPESLKFQIPLRHPDYPQLDELGLQWYALPVISDMRLEIGGQDFRCAPFHGWYMLTEIAVRNLGDEHRYNLIPKIAQKLGWDTSQNRKLWKDKGLLVLMEMVLSSFQSAGVTLVDHHTASQQFLEFCQIESQKGREVQADWSWIVPPTAGSTTGVFHREWPNEVHSPNFFYQKPKWIKTRSAENRASACPYSSLS</sequence>
<dbReference type="EC" id="1.14.14.47" evidence="3 10"/>
<keyword evidence="6 10" id="KW-0479">Metal-binding</keyword>
<evidence type="ECO:0000256" key="8">
    <source>
        <dbReference type="ARBA" id="ARBA00023004"/>
    </source>
</evidence>
<evidence type="ECO:0000256" key="9">
    <source>
        <dbReference type="ARBA" id="ARBA00048713"/>
    </source>
</evidence>
<evidence type="ECO:0000256" key="5">
    <source>
        <dbReference type="ARBA" id="ARBA00022617"/>
    </source>
</evidence>
<dbReference type="InterPro" id="IPR036119">
    <property type="entry name" value="NOS_N_sf"/>
</dbReference>
<feature type="domain" description="Nitric oxide synthase (NOS)" evidence="12">
    <location>
        <begin position="5"/>
        <end position="360"/>
    </location>
</feature>
<comment type="cofactor">
    <cofactor evidence="1 10 11">
        <name>heme</name>
        <dbReference type="ChEBI" id="CHEBI:30413"/>
    </cofactor>
</comment>
<dbReference type="InterPro" id="IPR044940">
    <property type="entry name" value="NOS_dom_2"/>
</dbReference>
<evidence type="ECO:0000259" key="12">
    <source>
        <dbReference type="Pfam" id="PF02898"/>
    </source>
</evidence>
<evidence type="ECO:0000313" key="14">
    <source>
        <dbReference type="Proteomes" id="UP000073816"/>
    </source>
</evidence>
<comment type="similarity">
    <text evidence="2 10">Belongs to the NOS family. Bacterial NOS oxygenase subfamily.</text>
</comment>
<keyword evidence="14" id="KW-1185">Reference proteome</keyword>
<dbReference type="InterPro" id="IPR044943">
    <property type="entry name" value="NOS_dom_1"/>
</dbReference>
<organism evidence="13 14">
    <name type="scientific">Algoriphagus sanaruensis</name>
    <dbReference type="NCBI Taxonomy" id="1727163"/>
    <lineage>
        <taxon>Bacteria</taxon>
        <taxon>Pseudomonadati</taxon>
        <taxon>Bacteroidota</taxon>
        <taxon>Cytophagia</taxon>
        <taxon>Cytophagales</taxon>
        <taxon>Cyclobacteriaceae</taxon>
        <taxon>Algoriphagus</taxon>
    </lineage>
</organism>
<keyword evidence="8 10" id="KW-0408">Iron</keyword>
<dbReference type="GO" id="GO:0006809">
    <property type="term" value="P:nitric oxide biosynthetic process"/>
    <property type="evidence" value="ECO:0007669"/>
    <property type="project" value="InterPro"/>
</dbReference>
<dbReference type="GO" id="GO:0046872">
    <property type="term" value="F:metal ion binding"/>
    <property type="evidence" value="ECO:0007669"/>
    <property type="project" value="UniProtKB-KW"/>
</dbReference>
<dbReference type="InterPro" id="IPR050607">
    <property type="entry name" value="NOS"/>
</dbReference>
<dbReference type="InterPro" id="IPR017142">
    <property type="entry name" value="Nitric_oxide_synthase_Oase-su"/>
</dbReference>
<name>A0A142EJX0_9BACT</name>
<evidence type="ECO:0000256" key="2">
    <source>
        <dbReference type="ARBA" id="ARBA00005411"/>
    </source>
</evidence>
<dbReference type="GO" id="GO:0004517">
    <property type="term" value="F:nitric-oxide synthase activity"/>
    <property type="evidence" value="ECO:0007669"/>
    <property type="project" value="InterPro"/>
</dbReference>
<evidence type="ECO:0000256" key="1">
    <source>
        <dbReference type="ARBA" id="ARBA00001971"/>
    </source>
</evidence>
<evidence type="ECO:0000256" key="3">
    <source>
        <dbReference type="ARBA" id="ARBA00012735"/>
    </source>
</evidence>
<dbReference type="STRING" id="1727163.AO498_03375"/>
<reference evidence="13 14" key="2">
    <citation type="journal article" date="2016" name="Genome Announc.">
        <title>Complete Genome Sequence of Algoriphagus sp. Strain M8-2, Isolated from a Brackish Lake.</title>
        <authorList>
            <person name="Muraguchi Y."/>
            <person name="Kushimoto K."/>
            <person name="Ohtsubo Y."/>
            <person name="Suzuki T."/>
            <person name="Dohra H."/>
            <person name="Kimbara K."/>
            <person name="Shintani M."/>
        </authorList>
    </citation>
    <scope>NUCLEOTIDE SEQUENCE [LARGE SCALE GENOMIC DNA]</scope>
    <source>
        <strain evidence="13 14">M8-2</strain>
    </source>
</reference>
<dbReference type="EMBL" id="CP012836">
    <property type="protein sequence ID" value="AMQ55425.1"/>
    <property type="molecule type" value="Genomic_DNA"/>
</dbReference>
<gene>
    <name evidence="13" type="ORF">AO498_03375</name>
</gene>
<comment type="function">
    <text evidence="10">Catalyzes the production of nitric oxide.</text>
</comment>
<comment type="miscellaneous">
    <text evidence="10">This protein is similar to the oxygenase domain of eukaryotic nitric oxide synthases but lacks the reductase domain which, in eukaryotes, is responsible for transfer of electrons to the ferric heme during nitric oxide synthesis.</text>
</comment>
<dbReference type="PANTHER" id="PTHR43410">
    <property type="entry name" value="NITRIC OXIDE SYNTHASE OXYGENASE"/>
    <property type="match status" value="1"/>
</dbReference>
<dbReference type="Gene3D" id="3.90.440.10">
    <property type="entry name" value="Nitric Oxide Synthase,Heme Domain,Chain A domain 2"/>
    <property type="match status" value="1"/>
</dbReference>
<dbReference type="InterPro" id="IPR044944">
    <property type="entry name" value="NOS_dom_3"/>
</dbReference>
<dbReference type="Gene3D" id="3.90.340.10">
    <property type="entry name" value="Nitric Oxide Synthase, Chain A, domain 1"/>
    <property type="match status" value="1"/>
</dbReference>
<dbReference type="Gene3D" id="3.90.1230.10">
    <property type="entry name" value="Nitric Oxide Synthase, Chain A, domain 3"/>
    <property type="match status" value="1"/>
</dbReference>
<accession>A0A142EJX0</accession>
<dbReference type="RefSeq" id="WP_067543760.1">
    <property type="nucleotide sequence ID" value="NZ_CP012836.1"/>
</dbReference>
<evidence type="ECO:0000313" key="13">
    <source>
        <dbReference type="EMBL" id="AMQ55425.1"/>
    </source>
</evidence>
<keyword evidence="7 10" id="KW-0560">Oxidoreductase</keyword>
<dbReference type="PATRIC" id="fig|1727163.4.peg.698"/>
<dbReference type="Proteomes" id="UP000073816">
    <property type="component" value="Chromosome"/>
</dbReference>